<dbReference type="EMBL" id="GDKF01003545">
    <property type="protein sequence ID" value="JAT75077.1"/>
    <property type="molecule type" value="Transcribed_RNA"/>
</dbReference>
<proteinExistence type="predicted"/>
<dbReference type="AlphaFoldDB" id="A0A1D2A7B2"/>
<evidence type="ECO:0000313" key="1">
    <source>
        <dbReference type="EMBL" id="JAT75077.1"/>
    </source>
</evidence>
<gene>
    <name evidence="1" type="ORF">g.39947</name>
</gene>
<accession>A0A1D2A7B2</accession>
<sequence>MTSAVETCVLANALPSSLLQRIQSDAKALAASPNYWFPLECLDSPATAAEEAAAHLYHTYIAAKDVEGVVGAEYWVQAGSLAPGKTAAVLKTLGIPYSPEGCRLHHPLHPNIPDNRYLRRDEVSAFTWTRYFVSIVGLNWRPMMVGREFQEKTPHVDDSPGQEHPPSISLMTVKHSALSQLPSGGLHPQDEHLMANEGRLVTPLISSVLYLTGTAQNPQRQGPTVILDQRFDAELGAVTPPSPAWSTLSFPLAGNYCLFDGALGHGVLDAGDEAEMRATLLINWWQHRPEAVGRAPLMPAQAEAAEGGDAGLGSDARRKLADLCLGERALPIPSIAVDAARLAGEDDMLLPDNLLAENGVALHGPGAVHAVTFHHQGLSLCPIDGGEGLSIAAALVLAQDGESSSESGDEE</sequence>
<name>A0A1D2A7B2_AUXPR</name>
<reference evidence="1" key="1">
    <citation type="submission" date="2015-08" db="EMBL/GenBank/DDBJ databases">
        <authorList>
            <person name="Babu N.S."/>
            <person name="Beckwith C.J."/>
            <person name="Beseler K.G."/>
            <person name="Brison A."/>
            <person name="Carone J.V."/>
            <person name="Caskin T.P."/>
            <person name="Diamond M."/>
            <person name="Durham M.E."/>
            <person name="Foxe J.M."/>
            <person name="Go M."/>
            <person name="Henderson B.A."/>
            <person name="Jones I.B."/>
            <person name="McGettigan J.A."/>
            <person name="Micheletti S.J."/>
            <person name="Nasrallah M.E."/>
            <person name="Ortiz D."/>
            <person name="Piller C.R."/>
            <person name="Privatt S.R."/>
            <person name="Schneider S.L."/>
            <person name="Sharp S."/>
            <person name="Smith T.C."/>
            <person name="Stanton J.D."/>
            <person name="Ullery H.E."/>
            <person name="Wilson R.J."/>
            <person name="Serrano M.G."/>
            <person name="Buck G."/>
            <person name="Lee V."/>
            <person name="Wang Y."/>
            <person name="Carvalho R."/>
            <person name="Voegtly L."/>
            <person name="Shi R."/>
            <person name="Duckworth R."/>
            <person name="Johnson A."/>
            <person name="Loviza R."/>
            <person name="Walstead R."/>
            <person name="Shah Z."/>
            <person name="Kiflezghi M."/>
            <person name="Wade K."/>
            <person name="Ball S.L."/>
            <person name="Bradley K.W."/>
            <person name="Asai D.J."/>
            <person name="Bowman C.A."/>
            <person name="Russell D.A."/>
            <person name="Pope W.H."/>
            <person name="Jacobs-Sera D."/>
            <person name="Hendrix R.W."/>
            <person name="Hatfull G.F."/>
        </authorList>
    </citation>
    <scope>NUCLEOTIDE SEQUENCE</scope>
</reference>
<protein>
    <submittedName>
        <fullName evidence="1">Uncharacterized protein</fullName>
    </submittedName>
</protein>
<organism evidence="1">
    <name type="scientific">Auxenochlorella protothecoides</name>
    <name type="common">Green microalga</name>
    <name type="synonym">Chlorella protothecoides</name>
    <dbReference type="NCBI Taxonomy" id="3075"/>
    <lineage>
        <taxon>Eukaryota</taxon>
        <taxon>Viridiplantae</taxon>
        <taxon>Chlorophyta</taxon>
        <taxon>core chlorophytes</taxon>
        <taxon>Trebouxiophyceae</taxon>
        <taxon>Chlorellales</taxon>
        <taxon>Chlorellaceae</taxon>
        <taxon>Auxenochlorella</taxon>
    </lineage>
</organism>